<evidence type="ECO:0000256" key="6">
    <source>
        <dbReference type="ARBA" id="ARBA00022741"/>
    </source>
</evidence>
<feature type="binding site" evidence="12">
    <location>
        <position position="460"/>
    </location>
    <ligand>
        <name>meso-2,6-diaminopimelate</name>
        <dbReference type="ChEBI" id="CHEBI:57791"/>
    </ligand>
</feature>
<keyword evidence="11 12" id="KW-0961">Cell wall biogenesis/degradation</keyword>
<dbReference type="Proteomes" id="UP001596143">
    <property type="component" value="Unassembled WGS sequence"/>
</dbReference>
<evidence type="ECO:0000256" key="12">
    <source>
        <dbReference type="HAMAP-Rule" id="MF_00208"/>
    </source>
</evidence>
<keyword evidence="4 12" id="KW-0436">Ligase</keyword>
<dbReference type="NCBIfam" id="NF001126">
    <property type="entry name" value="PRK00139.1-4"/>
    <property type="match status" value="1"/>
</dbReference>
<feature type="binding site" evidence="12">
    <location>
        <begin position="108"/>
        <end position="114"/>
    </location>
    <ligand>
        <name>ATP</name>
        <dbReference type="ChEBI" id="CHEBI:30616"/>
    </ligand>
</feature>
<dbReference type="RefSeq" id="WP_377901731.1">
    <property type="nucleotide sequence ID" value="NZ_JBHSPF010000004.1"/>
</dbReference>
<evidence type="ECO:0000256" key="9">
    <source>
        <dbReference type="ARBA" id="ARBA00022984"/>
    </source>
</evidence>
<dbReference type="SUPFAM" id="SSF53623">
    <property type="entry name" value="MurD-like peptide ligases, catalytic domain"/>
    <property type="match status" value="1"/>
</dbReference>
<gene>
    <name evidence="12" type="primary">murE</name>
    <name evidence="17" type="ORF">ACFPTR_00775</name>
</gene>
<feature type="binding site" evidence="12">
    <location>
        <position position="185"/>
    </location>
    <ligand>
        <name>UDP-N-acetyl-alpha-D-muramoyl-L-alanyl-D-glutamate</name>
        <dbReference type="ChEBI" id="CHEBI:83900"/>
    </ligand>
</feature>
<feature type="binding site" evidence="12">
    <location>
        <position position="456"/>
    </location>
    <ligand>
        <name>meso-2,6-diaminopimelate</name>
        <dbReference type="ChEBI" id="CHEBI:57791"/>
    </ligand>
</feature>
<evidence type="ECO:0000313" key="17">
    <source>
        <dbReference type="EMBL" id="MFC5627429.1"/>
    </source>
</evidence>
<keyword evidence="9 12" id="KW-0573">Peptidoglycan synthesis</keyword>
<feature type="binding site" evidence="12">
    <location>
        <begin position="405"/>
        <end position="408"/>
    </location>
    <ligand>
        <name>meso-2,6-diaminopimelate</name>
        <dbReference type="ChEBI" id="CHEBI:57791"/>
    </ligand>
</feature>
<dbReference type="EMBL" id="JBHSPF010000004">
    <property type="protein sequence ID" value="MFC5627429.1"/>
    <property type="molecule type" value="Genomic_DNA"/>
</dbReference>
<dbReference type="InterPro" id="IPR000713">
    <property type="entry name" value="Mur_ligase_N"/>
</dbReference>
<dbReference type="GO" id="GO:0008765">
    <property type="term" value="F:UDP-N-acetylmuramoylalanyl-D-glutamate-2,6-diaminopimelate ligase activity"/>
    <property type="evidence" value="ECO:0007669"/>
    <property type="project" value="UniProtKB-EC"/>
</dbReference>
<dbReference type="Gene3D" id="3.40.1190.10">
    <property type="entry name" value="Mur-like, catalytic domain"/>
    <property type="match status" value="1"/>
</dbReference>
<evidence type="ECO:0000256" key="10">
    <source>
        <dbReference type="ARBA" id="ARBA00023306"/>
    </source>
</evidence>
<dbReference type="SUPFAM" id="SSF53244">
    <property type="entry name" value="MurD-like peptide ligases, peptide-binding domain"/>
    <property type="match status" value="1"/>
</dbReference>
<evidence type="ECO:0000256" key="7">
    <source>
        <dbReference type="ARBA" id="ARBA00022840"/>
    </source>
</evidence>
<dbReference type="Pfam" id="PF08245">
    <property type="entry name" value="Mur_ligase_M"/>
    <property type="match status" value="1"/>
</dbReference>
<feature type="modified residue" description="N6-carboxylysine" evidence="12">
    <location>
        <position position="217"/>
    </location>
</feature>
<evidence type="ECO:0000256" key="2">
    <source>
        <dbReference type="ARBA" id="ARBA00005898"/>
    </source>
</evidence>
<dbReference type="NCBIfam" id="TIGR01085">
    <property type="entry name" value="murE"/>
    <property type="match status" value="1"/>
</dbReference>
<comment type="pathway">
    <text evidence="1 12 13">Cell wall biogenesis; peptidoglycan biosynthesis.</text>
</comment>
<feature type="binding site" evidence="12">
    <location>
        <position position="381"/>
    </location>
    <ligand>
        <name>meso-2,6-diaminopimelate</name>
        <dbReference type="ChEBI" id="CHEBI:57791"/>
    </ligand>
</feature>
<keyword evidence="10 12" id="KW-0131">Cell cycle</keyword>
<comment type="catalytic activity">
    <reaction evidence="12">
        <text>UDP-N-acetyl-alpha-D-muramoyl-L-alanyl-D-glutamate + meso-2,6-diaminopimelate + ATP = UDP-N-acetyl-alpha-D-muramoyl-L-alanyl-gamma-D-glutamyl-meso-2,6-diaminopimelate + ADP + phosphate + H(+)</text>
        <dbReference type="Rhea" id="RHEA:23676"/>
        <dbReference type="ChEBI" id="CHEBI:15378"/>
        <dbReference type="ChEBI" id="CHEBI:30616"/>
        <dbReference type="ChEBI" id="CHEBI:43474"/>
        <dbReference type="ChEBI" id="CHEBI:57791"/>
        <dbReference type="ChEBI" id="CHEBI:83900"/>
        <dbReference type="ChEBI" id="CHEBI:83905"/>
        <dbReference type="ChEBI" id="CHEBI:456216"/>
        <dbReference type="EC" id="6.3.2.13"/>
    </reaction>
</comment>
<evidence type="ECO:0000256" key="5">
    <source>
        <dbReference type="ARBA" id="ARBA00022618"/>
    </source>
</evidence>
<dbReference type="PANTHER" id="PTHR23135:SF4">
    <property type="entry name" value="UDP-N-ACETYLMURAMOYL-L-ALANYL-D-GLUTAMATE--2,6-DIAMINOPIMELATE LIGASE MURE HOMOLOG, CHLOROPLASTIC"/>
    <property type="match status" value="1"/>
</dbReference>
<proteinExistence type="inferred from homology"/>
<dbReference type="SUPFAM" id="SSF63418">
    <property type="entry name" value="MurE/MurF N-terminal domain"/>
    <property type="match status" value="1"/>
</dbReference>
<organism evidence="17 18">
    <name type="scientific">Aliibacillus thermotolerans</name>
    <dbReference type="NCBI Taxonomy" id="1834418"/>
    <lineage>
        <taxon>Bacteria</taxon>
        <taxon>Bacillati</taxon>
        <taxon>Bacillota</taxon>
        <taxon>Bacilli</taxon>
        <taxon>Bacillales</taxon>
        <taxon>Bacillaceae</taxon>
        <taxon>Aliibacillus</taxon>
    </lineage>
</organism>
<dbReference type="InterPro" id="IPR036565">
    <property type="entry name" value="Mur-like_cat_sf"/>
</dbReference>
<comment type="caution">
    <text evidence="17">The sequence shown here is derived from an EMBL/GenBank/DDBJ whole genome shotgun (WGS) entry which is preliminary data.</text>
</comment>
<sequence>MTLHELTEQLLVKTVTKPHNPTVTSLVMDSREVTEGSLFFCVKGYRVDGHDFAKEAEQHGAVAIVAERMVDVDIPVVLVRDVKRAMAILSAYFYHHPSEKLRVIGITGTNGKTTTSHLIESILQQNNKKTGLIGTLYTKIGSDRFETKNTTPESILLQQTFAEMIKKEIEYCIMEVSSHALDLGRVRGVSFDTAVFTNLSKDHLDYHETMEAYTQAKGLLFAQLGNTYDERKMVILNGDDPTSSYFEKMSAHQILTYGIERGNDIEARQLEMTPFGSNFQLVTPWGEKQVHYPLAGKFNVYNALAAASVGLVEGVSLTNIVSALEQAESVDGRFQPVDVGQSFAVIVDYAHTPDSLENVLSTIQMMTEGNIYTVVGCGGDRDKTKRPEMASIATKYSNYAIFTSDNPRTEDPEKILQDMVTGVRGETNYTVLVNRKEAIKEAIGKARRGDVVLIAGKGHETYQIIGHQTFPFDDRVEAEKAIKALKKMEKDD</sequence>
<evidence type="ECO:0000259" key="15">
    <source>
        <dbReference type="Pfam" id="PF02875"/>
    </source>
</evidence>
<accession>A0ABW0U5A2</accession>
<dbReference type="InterPro" id="IPR004101">
    <property type="entry name" value="Mur_ligase_C"/>
</dbReference>
<feature type="domain" description="Mur ligase central" evidence="16">
    <location>
        <begin position="106"/>
        <end position="309"/>
    </location>
</feature>
<keyword evidence="5 12" id="KW-0132">Cell division</keyword>
<evidence type="ECO:0000256" key="8">
    <source>
        <dbReference type="ARBA" id="ARBA00022960"/>
    </source>
</evidence>
<dbReference type="NCBIfam" id="NF001124">
    <property type="entry name" value="PRK00139.1-2"/>
    <property type="match status" value="1"/>
</dbReference>
<keyword evidence="12" id="KW-0460">Magnesium</keyword>
<dbReference type="Pfam" id="PF02875">
    <property type="entry name" value="Mur_ligase_C"/>
    <property type="match status" value="1"/>
</dbReference>
<dbReference type="InterPro" id="IPR018109">
    <property type="entry name" value="Folylpolyglutamate_synth_CS"/>
</dbReference>
<dbReference type="PANTHER" id="PTHR23135">
    <property type="entry name" value="MUR LIGASE FAMILY MEMBER"/>
    <property type="match status" value="1"/>
</dbReference>
<comment type="caution">
    <text evidence="12">Lacks conserved residue(s) required for the propagation of feature annotation.</text>
</comment>
<evidence type="ECO:0000259" key="16">
    <source>
        <dbReference type="Pfam" id="PF08245"/>
    </source>
</evidence>
<feature type="binding site" evidence="12">
    <location>
        <position position="149"/>
    </location>
    <ligand>
        <name>UDP-N-acetyl-alpha-D-muramoyl-L-alanyl-D-glutamate</name>
        <dbReference type="ChEBI" id="CHEBI:83900"/>
    </ligand>
</feature>
<keyword evidence="3 12" id="KW-0963">Cytoplasm</keyword>
<evidence type="ECO:0000256" key="13">
    <source>
        <dbReference type="RuleBase" id="RU004135"/>
    </source>
</evidence>
<name>A0ABW0U5A2_9BACI</name>
<evidence type="ECO:0000256" key="1">
    <source>
        <dbReference type="ARBA" id="ARBA00004752"/>
    </source>
</evidence>
<keyword evidence="7 12" id="KW-0067">ATP-binding</keyword>
<keyword evidence="18" id="KW-1185">Reference proteome</keyword>
<feature type="domain" description="Mur ligase C-terminal" evidence="15">
    <location>
        <begin position="332"/>
        <end position="458"/>
    </location>
</feature>
<dbReference type="Gene3D" id="3.90.190.20">
    <property type="entry name" value="Mur ligase, C-terminal domain"/>
    <property type="match status" value="1"/>
</dbReference>
<evidence type="ECO:0000256" key="11">
    <source>
        <dbReference type="ARBA" id="ARBA00023316"/>
    </source>
</evidence>
<feature type="binding site" evidence="12">
    <location>
        <begin position="150"/>
        <end position="151"/>
    </location>
    <ligand>
        <name>UDP-N-acetyl-alpha-D-muramoyl-L-alanyl-D-glutamate</name>
        <dbReference type="ChEBI" id="CHEBI:83900"/>
    </ligand>
</feature>
<dbReference type="InterPro" id="IPR035911">
    <property type="entry name" value="MurE/MurF_N"/>
</dbReference>
<feature type="binding site" evidence="12">
    <location>
        <position position="30"/>
    </location>
    <ligand>
        <name>UDP-N-acetyl-alpha-D-muramoyl-L-alanyl-D-glutamate</name>
        <dbReference type="ChEBI" id="CHEBI:83900"/>
    </ligand>
</feature>
<feature type="short sequence motif" description="Meso-diaminopimelate recognition motif" evidence="12">
    <location>
        <begin position="405"/>
        <end position="408"/>
    </location>
</feature>
<dbReference type="PROSITE" id="PS01011">
    <property type="entry name" value="FOLYLPOLYGLU_SYNT_1"/>
    <property type="match status" value="1"/>
</dbReference>
<dbReference type="EC" id="6.3.2.13" evidence="12"/>
<comment type="similarity">
    <text evidence="2 12">Belongs to the MurCDEF family. MurE subfamily.</text>
</comment>
<dbReference type="InterPro" id="IPR013221">
    <property type="entry name" value="Mur_ligase_cen"/>
</dbReference>
<dbReference type="InterPro" id="IPR036615">
    <property type="entry name" value="Mur_ligase_C_dom_sf"/>
</dbReference>
<feature type="binding site" evidence="12">
    <location>
        <position position="177"/>
    </location>
    <ligand>
        <name>UDP-N-acetyl-alpha-D-muramoyl-L-alanyl-D-glutamate</name>
        <dbReference type="ChEBI" id="CHEBI:83900"/>
    </ligand>
</feature>
<comment type="function">
    <text evidence="12">Catalyzes the addition of meso-diaminopimelic acid to the nucleotide precursor UDP-N-acetylmuramoyl-L-alanyl-D-glutamate (UMAG) in the biosynthesis of bacterial cell-wall peptidoglycan.</text>
</comment>
<protein>
    <recommendedName>
        <fullName evidence="12">UDP-N-acetylmuramoyl-L-alanyl-D-glutamate--2,6-diaminopimelate ligase</fullName>
        <ecNumber evidence="12">6.3.2.13</ecNumber>
    </recommendedName>
    <alternativeName>
        <fullName evidence="12">Meso-A2pm-adding enzyme</fullName>
    </alternativeName>
    <alternativeName>
        <fullName evidence="12">Meso-diaminopimelate-adding enzyme</fullName>
    </alternativeName>
    <alternativeName>
        <fullName evidence="12">UDP-MurNAc-L-Ala-D-Glu:meso-diaminopimelate ligase</fullName>
    </alternativeName>
    <alternativeName>
        <fullName evidence="12">UDP-MurNAc-tripeptide synthetase</fullName>
    </alternativeName>
    <alternativeName>
        <fullName evidence="12">UDP-N-acetylmuramyl-tripeptide synthetase</fullName>
    </alternativeName>
</protein>
<dbReference type="Gene3D" id="3.40.1390.10">
    <property type="entry name" value="MurE/MurF, N-terminal domain"/>
    <property type="match status" value="1"/>
</dbReference>
<dbReference type="InterPro" id="IPR005761">
    <property type="entry name" value="UDP-N-AcMur-Glu-dNH2Pim_ligase"/>
</dbReference>
<comment type="cofactor">
    <cofactor evidence="12">
        <name>Mg(2+)</name>
        <dbReference type="ChEBI" id="CHEBI:18420"/>
    </cofactor>
</comment>
<keyword evidence="8 12" id="KW-0133">Cell shape</keyword>
<feature type="domain" description="Mur ligase N-terminal catalytic" evidence="14">
    <location>
        <begin position="23"/>
        <end position="77"/>
    </location>
</feature>
<evidence type="ECO:0000256" key="4">
    <source>
        <dbReference type="ARBA" id="ARBA00022598"/>
    </source>
</evidence>
<dbReference type="HAMAP" id="MF_00208">
    <property type="entry name" value="MurE"/>
    <property type="match status" value="1"/>
</dbReference>
<evidence type="ECO:0000313" key="18">
    <source>
        <dbReference type="Proteomes" id="UP001596143"/>
    </source>
</evidence>
<evidence type="ECO:0000259" key="14">
    <source>
        <dbReference type="Pfam" id="PF01225"/>
    </source>
</evidence>
<comment type="PTM">
    <text evidence="12">Carboxylation is probably crucial for Mg(2+) binding and, consequently, for the gamma-phosphate positioning of ATP.</text>
</comment>
<comment type="subcellular location">
    <subcellularLocation>
        <location evidence="12 13">Cytoplasm</location>
    </subcellularLocation>
</comment>
<reference evidence="18" key="1">
    <citation type="journal article" date="2019" name="Int. J. Syst. Evol. Microbiol.">
        <title>The Global Catalogue of Microorganisms (GCM) 10K type strain sequencing project: providing services to taxonomists for standard genome sequencing and annotation.</title>
        <authorList>
            <consortium name="The Broad Institute Genomics Platform"/>
            <consortium name="The Broad Institute Genome Sequencing Center for Infectious Disease"/>
            <person name="Wu L."/>
            <person name="Ma J."/>
        </authorList>
    </citation>
    <scope>NUCLEOTIDE SEQUENCE [LARGE SCALE GENOMIC DNA]</scope>
    <source>
        <strain evidence="18">CGMCC 1.15790</strain>
    </source>
</reference>
<evidence type="ECO:0000256" key="3">
    <source>
        <dbReference type="ARBA" id="ARBA00022490"/>
    </source>
</evidence>
<keyword evidence="6 12" id="KW-0547">Nucleotide-binding</keyword>
<dbReference type="Pfam" id="PF01225">
    <property type="entry name" value="Mur_ligase"/>
    <property type="match status" value="1"/>
</dbReference>